<evidence type="ECO:0000313" key="10">
    <source>
        <dbReference type="EMBL" id="MDX6850934.1"/>
    </source>
</evidence>
<evidence type="ECO:0000256" key="6">
    <source>
        <dbReference type="SAM" id="Phobius"/>
    </source>
</evidence>
<evidence type="ECO:0000256" key="3">
    <source>
        <dbReference type="ARBA" id="ARBA00022748"/>
    </source>
</evidence>
<gene>
    <name evidence="10" type="ORF">SCD92_16280</name>
</gene>
<feature type="transmembrane region" description="Helical" evidence="6">
    <location>
        <begin position="501"/>
        <end position="520"/>
    </location>
</feature>
<feature type="transmembrane region" description="Helical" evidence="6">
    <location>
        <begin position="438"/>
        <end position="457"/>
    </location>
</feature>
<keyword evidence="4 6" id="KW-1133">Transmembrane helix</keyword>
<dbReference type="InterPro" id="IPR028250">
    <property type="entry name" value="DsbDN"/>
</dbReference>
<evidence type="ECO:0000256" key="2">
    <source>
        <dbReference type="ARBA" id="ARBA00022692"/>
    </source>
</evidence>
<keyword evidence="5 6" id="KW-0472">Membrane</keyword>
<evidence type="ECO:0000256" key="1">
    <source>
        <dbReference type="ARBA" id="ARBA00004141"/>
    </source>
</evidence>
<accession>A0ABU4S174</accession>
<feature type="signal peptide" evidence="7">
    <location>
        <begin position="1"/>
        <end position="20"/>
    </location>
</feature>
<dbReference type="RefSeq" id="WP_302721577.1">
    <property type="nucleotide sequence ID" value="NZ_JAULRU010000344.1"/>
</dbReference>
<dbReference type="CDD" id="cd02953">
    <property type="entry name" value="DsbDgamma"/>
    <property type="match status" value="1"/>
</dbReference>
<dbReference type="EMBL" id="JAXAFO010000035">
    <property type="protein sequence ID" value="MDX6850934.1"/>
    <property type="molecule type" value="Genomic_DNA"/>
</dbReference>
<keyword evidence="11" id="KW-1185">Reference proteome</keyword>
<feature type="transmembrane region" description="Helical" evidence="6">
    <location>
        <begin position="478"/>
        <end position="495"/>
    </location>
</feature>
<dbReference type="InterPro" id="IPR035671">
    <property type="entry name" value="DsbD_gamma"/>
</dbReference>
<dbReference type="SUPFAM" id="SSF52833">
    <property type="entry name" value="Thioredoxin-like"/>
    <property type="match status" value="1"/>
</dbReference>
<comment type="caution">
    <text evidence="10">The sequence shown here is derived from an EMBL/GenBank/DDBJ whole genome shotgun (WGS) entry which is preliminary data.</text>
</comment>
<keyword evidence="7" id="KW-0732">Signal</keyword>
<dbReference type="Pfam" id="PF02683">
    <property type="entry name" value="DsbD_TM"/>
    <property type="match status" value="1"/>
</dbReference>
<keyword evidence="2 6" id="KW-0812">Transmembrane</keyword>
<evidence type="ECO:0000259" key="9">
    <source>
        <dbReference type="Pfam" id="PF11412"/>
    </source>
</evidence>
<evidence type="ECO:0000256" key="5">
    <source>
        <dbReference type="ARBA" id="ARBA00023136"/>
    </source>
</evidence>
<dbReference type="InterPro" id="IPR036249">
    <property type="entry name" value="Thioredoxin-like_sf"/>
</dbReference>
<feature type="chain" id="PRO_5046747093" evidence="7">
    <location>
        <begin position="21"/>
        <end position="676"/>
    </location>
</feature>
<feature type="transmembrane region" description="Helical" evidence="6">
    <location>
        <begin position="366"/>
        <end position="386"/>
    </location>
</feature>
<evidence type="ECO:0000313" key="11">
    <source>
        <dbReference type="Proteomes" id="UP001273505"/>
    </source>
</evidence>
<organism evidence="10 11">
    <name type="scientific">Gilvimarinus gilvus</name>
    <dbReference type="NCBI Taxonomy" id="3058038"/>
    <lineage>
        <taxon>Bacteria</taxon>
        <taxon>Pseudomonadati</taxon>
        <taxon>Pseudomonadota</taxon>
        <taxon>Gammaproteobacteria</taxon>
        <taxon>Cellvibrionales</taxon>
        <taxon>Cellvibrionaceae</taxon>
        <taxon>Gilvimarinus</taxon>
    </lineage>
</organism>
<dbReference type="PANTHER" id="PTHR32234">
    <property type="entry name" value="THIOL:DISULFIDE INTERCHANGE PROTEIN DSBD"/>
    <property type="match status" value="1"/>
</dbReference>
<name>A0ABU4S174_9GAMM</name>
<feature type="domain" description="Thiol:disulfide interchange protein DsbD N-terminal" evidence="9">
    <location>
        <begin position="45"/>
        <end position="152"/>
    </location>
</feature>
<evidence type="ECO:0000259" key="8">
    <source>
        <dbReference type="Pfam" id="PF02683"/>
    </source>
</evidence>
<dbReference type="PANTHER" id="PTHR32234:SF3">
    <property type="entry name" value="SUPPRESSION OF COPPER SENSITIVITY PROTEIN"/>
    <property type="match status" value="1"/>
</dbReference>
<dbReference type="Gene3D" id="3.40.30.10">
    <property type="entry name" value="Glutaredoxin"/>
    <property type="match status" value="1"/>
</dbReference>
<reference evidence="10 11" key="1">
    <citation type="submission" date="2023-11" db="EMBL/GenBank/DDBJ databases">
        <title>Gilvimarinus fulvus sp. nov., isolated from the surface of Kelp.</title>
        <authorList>
            <person name="Sun Y.Y."/>
            <person name="Gong Y."/>
            <person name="Du Z.J."/>
        </authorList>
    </citation>
    <scope>NUCLEOTIDE SEQUENCE [LARGE SCALE GENOMIC DNA]</scope>
    <source>
        <strain evidence="10 11">SDUM040013</strain>
    </source>
</reference>
<feature type="transmembrane region" description="Helical" evidence="6">
    <location>
        <begin position="328"/>
        <end position="360"/>
    </location>
</feature>
<evidence type="ECO:0000256" key="4">
    <source>
        <dbReference type="ARBA" id="ARBA00022989"/>
    </source>
</evidence>
<dbReference type="Pfam" id="PF13899">
    <property type="entry name" value="Thioredoxin_7"/>
    <property type="match status" value="1"/>
</dbReference>
<comment type="subcellular location">
    <subcellularLocation>
        <location evidence="1">Membrane</location>
        <topology evidence="1">Multi-pass membrane protein</topology>
    </subcellularLocation>
</comment>
<feature type="domain" description="Cytochrome C biogenesis protein transmembrane" evidence="8">
    <location>
        <begin position="285"/>
        <end position="491"/>
    </location>
</feature>
<feature type="transmembrane region" description="Helical" evidence="6">
    <location>
        <begin position="283"/>
        <end position="307"/>
    </location>
</feature>
<dbReference type="InterPro" id="IPR003834">
    <property type="entry name" value="Cyt_c_assmbl_TM_dom"/>
</dbReference>
<protein>
    <submittedName>
        <fullName evidence="10">Protein-disulfide reductase DsbD family protein</fullName>
    </submittedName>
</protein>
<sequence length="676" mass="72752">MPKLFALFFALLLATSVCVAQPNLGEDPLSAHGDHVKVTWLAPQSLGADGTTTLGFYFEVDPHWHVYWRNAGDSGAAPRFDITIDDAKAGPIQWPFPKRLPIEHLTNLGYEGNTAYLFEVTPQVGSQQVTLDVNLEWLVCKVDCIPGFGQMSLSLPVTPETQWREEDKTIVDTFKQRVPQRLETSPYQVTSLWPLGEQTLALSISATGQQAPDVFPLDGSLLTAREPKTIAAETGWELHFKRQPGVDLPSDTGFVISNHDQAWSAPKVPIGSAPVAAAPSQSIVLLLLAAFVGGIILNLMPCVFPVLSIKLFGLMNTTASGGARTREGLLYSAGVLATFAALGGLLLALRAGGAAIGWGFQLQSPIVVFALIVLFWLMALAFSGVFEFGHKLMTLAGHSSGGSFATGVLAVFVAAPCTGPFMGAALGAAAVLPAASAMAIFIGLGAGLAAPFLLLCVSPQLLNRLPKPGPWMDTLRQFFAFPLYATVLWLMWVLGRIMGDAGWLLAGSVLLALSFCLWLGQLGRKGLRLLASIVAIACVVFAVMQLRDNSGAEASQTSANVWQPYDQARIEQALAQGQAVFIDYTAAWCITCQVNKKLVLNTEHTTELFSQHDVLAIRADWTRHDASITEALAQLGRNSVPVYAWYAAGETTPKLLPQLLQERMITELFEPTIGDQ</sequence>
<dbReference type="Pfam" id="PF11412">
    <property type="entry name" value="DsbD_N"/>
    <property type="match status" value="1"/>
</dbReference>
<dbReference type="Proteomes" id="UP001273505">
    <property type="component" value="Unassembled WGS sequence"/>
</dbReference>
<proteinExistence type="predicted"/>
<evidence type="ECO:0000256" key="7">
    <source>
        <dbReference type="SAM" id="SignalP"/>
    </source>
</evidence>
<keyword evidence="3" id="KW-0201">Cytochrome c-type biogenesis</keyword>
<feature type="transmembrane region" description="Helical" evidence="6">
    <location>
        <begin position="527"/>
        <end position="546"/>
    </location>
</feature>
<feature type="transmembrane region" description="Helical" evidence="6">
    <location>
        <begin position="407"/>
        <end position="432"/>
    </location>
</feature>